<reference evidence="1" key="1">
    <citation type="submission" date="2023-03" db="EMBL/GenBank/DDBJ databases">
        <title>Massive genome expansion in bonnet fungi (Mycena s.s.) driven by repeated elements and novel gene families across ecological guilds.</title>
        <authorList>
            <consortium name="Lawrence Berkeley National Laboratory"/>
            <person name="Harder C.B."/>
            <person name="Miyauchi S."/>
            <person name="Viragh M."/>
            <person name="Kuo A."/>
            <person name="Thoen E."/>
            <person name="Andreopoulos B."/>
            <person name="Lu D."/>
            <person name="Skrede I."/>
            <person name="Drula E."/>
            <person name="Henrissat B."/>
            <person name="Morin E."/>
            <person name="Kohler A."/>
            <person name="Barry K."/>
            <person name="LaButti K."/>
            <person name="Morin E."/>
            <person name="Salamov A."/>
            <person name="Lipzen A."/>
            <person name="Mereny Z."/>
            <person name="Hegedus B."/>
            <person name="Baldrian P."/>
            <person name="Stursova M."/>
            <person name="Weitz H."/>
            <person name="Taylor A."/>
            <person name="Grigoriev I.V."/>
            <person name="Nagy L.G."/>
            <person name="Martin F."/>
            <person name="Kauserud H."/>
        </authorList>
    </citation>
    <scope>NUCLEOTIDE SEQUENCE</scope>
    <source>
        <strain evidence="1">CBHHK002</strain>
    </source>
</reference>
<accession>A0AAD7ASE1</accession>
<organism evidence="1 2">
    <name type="scientific">Mycena albidolilacea</name>
    <dbReference type="NCBI Taxonomy" id="1033008"/>
    <lineage>
        <taxon>Eukaryota</taxon>
        <taxon>Fungi</taxon>
        <taxon>Dikarya</taxon>
        <taxon>Basidiomycota</taxon>
        <taxon>Agaricomycotina</taxon>
        <taxon>Agaricomycetes</taxon>
        <taxon>Agaricomycetidae</taxon>
        <taxon>Agaricales</taxon>
        <taxon>Marasmiineae</taxon>
        <taxon>Mycenaceae</taxon>
        <taxon>Mycena</taxon>
    </lineage>
</organism>
<keyword evidence="2" id="KW-1185">Reference proteome</keyword>
<proteinExistence type="predicted"/>
<comment type="caution">
    <text evidence="1">The sequence shown here is derived from an EMBL/GenBank/DDBJ whole genome shotgun (WGS) entry which is preliminary data.</text>
</comment>
<sequence>MLNNFTAARGQSFDNWGGISSLKGFDSFYGSDDFAHFHSNQVVVKQDSELVCHSETVTIIQQRLAVLQEMAKKIITEQICEVETQTIVFQQYYASLGGFSHDLTRSSNSRHAGYDNNIVSHYGDFYNSDGTLSNYDFGFSGQDVGSNYYVPTSNWNQNSSPSSVGSAYQAAQAASWY</sequence>
<evidence type="ECO:0000313" key="2">
    <source>
        <dbReference type="Proteomes" id="UP001218218"/>
    </source>
</evidence>
<evidence type="ECO:0000313" key="1">
    <source>
        <dbReference type="EMBL" id="KAJ7366909.1"/>
    </source>
</evidence>
<gene>
    <name evidence="1" type="ORF">DFH08DRAFT_909990</name>
</gene>
<name>A0AAD7ASE1_9AGAR</name>
<dbReference type="EMBL" id="JARIHO010000002">
    <property type="protein sequence ID" value="KAJ7366909.1"/>
    <property type="molecule type" value="Genomic_DNA"/>
</dbReference>
<protein>
    <submittedName>
        <fullName evidence="1">Uncharacterized protein</fullName>
    </submittedName>
</protein>
<dbReference type="AlphaFoldDB" id="A0AAD7ASE1"/>
<dbReference type="Proteomes" id="UP001218218">
    <property type="component" value="Unassembled WGS sequence"/>
</dbReference>